<accession>A0A6J6PAS5</accession>
<keyword evidence="3" id="KW-0949">S-adenosyl-L-methionine</keyword>
<dbReference type="EMBL" id="CAEZXM010000180">
    <property type="protein sequence ID" value="CAB4696560.1"/>
    <property type="molecule type" value="Genomic_DNA"/>
</dbReference>
<reference evidence="4" key="1">
    <citation type="submission" date="2020-05" db="EMBL/GenBank/DDBJ databases">
        <authorList>
            <person name="Chiriac C."/>
            <person name="Salcher M."/>
            <person name="Ghai R."/>
            <person name="Kavagutti S V."/>
        </authorList>
    </citation>
    <scope>NUCLEOTIDE SEQUENCE</scope>
</reference>
<dbReference type="PROSITE" id="PS01184">
    <property type="entry name" value="UBIE_2"/>
    <property type="match status" value="1"/>
</dbReference>
<dbReference type="GO" id="GO:0042181">
    <property type="term" value="P:ketone biosynthetic process"/>
    <property type="evidence" value="ECO:0007669"/>
    <property type="project" value="UniProtKB-ARBA"/>
</dbReference>
<dbReference type="Pfam" id="PF01209">
    <property type="entry name" value="Ubie_methyltran"/>
    <property type="match status" value="1"/>
</dbReference>
<name>A0A6J6PAS5_9ZZZZ</name>
<evidence type="ECO:0000256" key="1">
    <source>
        <dbReference type="ARBA" id="ARBA00022603"/>
    </source>
</evidence>
<evidence type="ECO:0000256" key="2">
    <source>
        <dbReference type="ARBA" id="ARBA00022679"/>
    </source>
</evidence>
<dbReference type="PANTHER" id="PTHR43591">
    <property type="entry name" value="METHYLTRANSFERASE"/>
    <property type="match status" value="1"/>
</dbReference>
<dbReference type="PROSITE" id="PS51608">
    <property type="entry name" value="SAM_MT_UBIE"/>
    <property type="match status" value="1"/>
</dbReference>
<dbReference type="GO" id="GO:0008168">
    <property type="term" value="F:methyltransferase activity"/>
    <property type="evidence" value="ECO:0007669"/>
    <property type="project" value="UniProtKB-KW"/>
</dbReference>
<sequence>MLRHSFGRNLHTMTKSTWDTDALPEGDDKVVAVRQMFDTIAGRYDMVNRIMTFRLDVRWRRKAVRLLALPAGSRVLDLASGTGDLCIDLAKAGYKPLSVDLSFGMLAADRSGAPRTQADILRMPFPDASVDGVTCGFALRNLVDLPAFFNELGRVVRPGGRIALLDVGIPKNRLVRFGHGIYFGKVVPKIGGLLSDKAAYRYLPKSVAYLPPANEMVKALVAAGFADGEHQLLSGGITQLLLGTRS</sequence>
<dbReference type="CDD" id="cd02440">
    <property type="entry name" value="AdoMet_MTases"/>
    <property type="match status" value="1"/>
</dbReference>
<dbReference type="GO" id="GO:0032259">
    <property type="term" value="P:methylation"/>
    <property type="evidence" value="ECO:0007669"/>
    <property type="project" value="UniProtKB-KW"/>
</dbReference>
<protein>
    <submittedName>
        <fullName evidence="4">Unannotated protein</fullName>
    </submittedName>
</protein>
<dbReference type="Gene3D" id="3.40.50.150">
    <property type="entry name" value="Vaccinia Virus protein VP39"/>
    <property type="match status" value="1"/>
</dbReference>
<gene>
    <name evidence="4" type="ORF">UFOPK2366_01034</name>
</gene>
<dbReference type="InterPro" id="IPR004033">
    <property type="entry name" value="UbiE/COQ5_MeTrFase"/>
</dbReference>
<dbReference type="AlphaFoldDB" id="A0A6J6PAS5"/>
<keyword evidence="1" id="KW-0489">Methyltransferase</keyword>
<proteinExistence type="inferred from homology"/>
<dbReference type="HAMAP" id="MF_01813">
    <property type="entry name" value="MenG_UbiE_methyltr"/>
    <property type="match status" value="1"/>
</dbReference>
<keyword evidence="2" id="KW-0808">Transferase</keyword>
<dbReference type="InterPro" id="IPR023576">
    <property type="entry name" value="UbiE/COQ5_MeTrFase_CS"/>
</dbReference>
<evidence type="ECO:0000313" key="4">
    <source>
        <dbReference type="EMBL" id="CAB4696560.1"/>
    </source>
</evidence>
<dbReference type="PANTHER" id="PTHR43591:SF24">
    <property type="entry name" value="2-METHOXY-6-POLYPRENYL-1,4-BENZOQUINOL METHYLASE, MITOCHONDRIAL"/>
    <property type="match status" value="1"/>
</dbReference>
<evidence type="ECO:0000256" key="3">
    <source>
        <dbReference type="ARBA" id="ARBA00022691"/>
    </source>
</evidence>
<dbReference type="InterPro" id="IPR029063">
    <property type="entry name" value="SAM-dependent_MTases_sf"/>
</dbReference>
<dbReference type="NCBIfam" id="TIGR01934">
    <property type="entry name" value="MenG_MenH_UbiE"/>
    <property type="match status" value="1"/>
</dbReference>
<dbReference type="SUPFAM" id="SSF53335">
    <property type="entry name" value="S-adenosyl-L-methionine-dependent methyltransferases"/>
    <property type="match status" value="1"/>
</dbReference>
<organism evidence="4">
    <name type="scientific">freshwater metagenome</name>
    <dbReference type="NCBI Taxonomy" id="449393"/>
    <lineage>
        <taxon>unclassified sequences</taxon>
        <taxon>metagenomes</taxon>
        <taxon>ecological metagenomes</taxon>
    </lineage>
</organism>